<feature type="compositionally biased region" description="Basic and acidic residues" evidence="9">
    <location>
        <begin position="470"/>
        <end position="500"/>
    </location>
</feature>
<dbReference type="InterPro" id="IPR003593">
    <property type="entry name" value="AAA+_ATPase"/>
</dbReference>
<comment type="catalytic activity">
    <reaction evidence="7">
        <text>ATP + H2O = ADP + phosphate + H(+)</text>
        <dbReference type="Rhea" id="RHEA:13065"/>
        <dbReference type="ChEBI" id="CHEBI:15377"/>
        <dbReference type="ChEBI" id="CHEBI:15378"/>
        <dbReference type="ChEBI" id="CHEBI:30616"/>
        <dbReference type="ChEBI" id="CHEBI:43474"/>
        <dbReference type="ChEBI" id="CHEBI:456216"/>
    </reaction>
</comment>
<accession>A0A2G9HCU9</accession>
<dbReference type="InterPro" id="IPR027417">
    <property type="entry name" value="P-loop_NTPase"/>
</dbReference>
<dbReference type="Pfam" id="PF14363">
    <property type="entry name" value="AAA_assoc"/>
    <property type="match status" value="1"/>
</dbReference>
<evidence type="ECO:0000256" key="1">
    <source>
        <dbReference type="ARBA" id="ARBA00001946"/>
    </source>
</evidence>
<protein>
    <submittedName>
        <fullName evidence="11">AAA+-type ATPase</fullName>
    </submittedName>
</protein>
<dbReference type="SUPFAM" id="SSF52540">
    <property type="entry name" value="P-loop containing nucleoside triphosphate hydrolases"/>
    <property type="match status" value="1"/>
</dbReference>
<feature type="region of interest" description="Disordered" evidence="9">
    <location>
        <begin position="470"/>
        <end position="536"/>
    </location>
</feature>
<dbReference type="AlphaFoldDB" id="A0A2G9HCU9"/>
<dbReference type="GO" id="GO:0016887">
    <property type="term" value="F:ATP hydrolysis activity"/>
    <property type="evidence" value="ECO:0007669"/>
    <property type="project" value="InterPro"/>
</dbReference>
<evidence type="ECO:0000259" key="10">
    <source>
        <dbReference type="SMART" id="SM00382"/>
    </source>
</evidence>
<dbReference type="GO" id="GO:0005524">
    <property type="term" value="F:ATP binding"/>
    <property type="evidence" value="ECO:0007669"/>
    <property type="project" value="UniProtKB-KW"/>
</dbReference>
<comment type="similarity">
    <text evidence="2">Belongs to the AAA ATPase family. BCS1 subfamily.</text>
</comment>
<dbReference type="Proteomes" id="UP000231279">
    <property type="component" value="Unassembled WGS sequence"/>
</dbReference>
<dbReference type="InterPro" id="IPR025753">
    <property type="entry name" value="AAA_N_dom"/>
</dbReference>
<evidence type="ECO:0000256" key="3">
    <source>
        <dbReference type="ARBA" id="ARBA00022741"/>
    </source>
</evidence>
<dbReference type="Pfam" id="PF25568">
    <property type="entry name" value="AAA_lid_At3g28540"/>
    <property type="match status" value="1"/>
</dbReference>
<dbReference type="Gene3D" id="3.40.50.300">
    <property type="entry name" value="P-loop containing nucleotide triphosphate hydrolases"/>
    <property type="match status" value="1"/>
</dbReference>
<dbReference type="Pfam" id="PF00004">
    <property type="entry name" value="AAA"/>
    <property type="match status" value="1"/>
</dbReference>
<organism evidence="11 12">
    <name type="scientific">Handroanthus impetiginosus</name>
    <dbReference type="NCBI Taxonomy" id="429701"/>
    <lineage>
        <taxon>Eukaryota</taxon>
        <taxon>Viridiplantae</taxon>
        <taxon>Streptophyta</taxon>
        <taxon>Embryophyta</taxon>
        <taxon>Tracheophyta</taxon>
        <taxon>Spermatophyta</taxon>
        <taxon>Magnoliopsida</taxon>
        <taxon>eudicotyledons</taxon>
        <taxon>Gunneridae</taxon>
        <taxon>Pentapetalae</taxon>
        <taxon>asterids</taxon>
        <taxon>lamiids</taxon>
        <taxon>Lamiales</taxon>
        <taxon>Bignoniaceae</taxon>
        <taxon>Crescentiina</taxon>
        <taxon>Tabebuia alliance</taxon>
        <taxon>Handroanthus</taxon>
    </lineage>
</organism>
<dbReference type="SMART" id="SM00382">
    <property type="entry name" value="AAA"/>
    <property type="match status" value="1"/>
</dbReference>
<evidence type="ECO:0000256" key="7">
    <source>
        <dbReference type="ARBA" id="ARBA00049360"/>
    </source>
</evidence>
<comment type="cofactor">
    <cofactor evidence="1">
        <name>Mg(2+)</name>
        <dbReference type="ChEBI" id="CHEBI:18420"/>
    </cofactor>
</comment>
<name>A0A2G9HCU9_9LAMI</name>
<dbReference type="InterPro" id="IPR050747">
    <property type="entry name" value="Mitochondrial_chaperone_BCS1"/>
</dbReference>
<reference evidence="12" key="1">
    <citation type="journal article" date="2018" name="Gigascience">
        <title>Genome assembly of the Pink Ipe (Handroanthus impetiginosus, Bignoniaceae), a highly valued, ecologically keystone Neotropical timber forest tree.</title>
        <authorList>
            <person name="Silva-Junior O.B."/>
            <person name="Grattapaglia D."/>
            <person name="Novaes E."/>
            <person name="Collevatti R.G."/>
        </authorList>
    </citation>
    <scope>NUCLEOTIDE SEQUENCE [LARGE SCALE GENOMIC DNA]</scope>
    <source>
        <strain evidence="12">cv. UFG-1</strain>
    </source>
</reference>
<feature type="domain" description="AAA+ ATPase" evidence="10">
    <location>
        <begin position="240"/>
        <end position="398"/>
    </location>
</feature>
<keyword evidence="5 8" id="KW-0067">ATP-binding</keyword>
<evidence type="ECO:0000313" key="12">
    <source>
        <dbReference type="Proteomes" id="UP000231279"/>
    </source>
</evidence>
<evidence type="ECO:0000256" key="2">
    <source>
        <dbReference type="ARBA" id="ARBA00007448"/>
    </source>
</evidence>
<dbReference type="InterPro" id="IPR003959">
    <property type="entry name" value="ATPase_AAA_core"/>
</dbReference>
<proteinExistence type="inferred from homology"/>
<dbReference type="PANTHER" id="PTHR23070">
    <property type="entry name" value="BCS1 AAA-TYPE ATPASE"/>
    <property type="match status" value="1"/>
</dbReference>
<keyword evidence="3 8" id="KW-0547">Nucleotide-binding</keyword>
<feature type="compositionally biased region" description="Low complexity" evidence="9">
    <location>
        <begin position="501"/>
        <end position="515"/>
    </location>
</feature>
<keyword evidence="4" id="KW-0378">Hydrolase</keyword>
<dbReference type="OrthoDB" id="10251412at2759"/>
<evidence type="ECO:0000256" key="6">
    <source>
        <dbReference type="ARBA" id="ARBA00022842"/>
    </source>
</evidence>
<comment type="caution">
    <text evidence="11">The sequence shown here is derived from an EMBL/GenBank/DDBJ whole genome shotgun (WGS) entry which is preliminary data.</text>
</comment>
<dbReference type="STRING" id="429701.A0A2G9HCU9"/>
<feature type="compositionally biased region" description="Basic and acidic residues" evidence="9">
    <location>
        <begin position="518"/>
        <end position="527"/>
    </location>
</feature>
<dbReference type="InterPro" id="IPR058017">
    <property type="entry name" value="At3g28540-like_C"/>
</dbReference>
<keyword evidence="12" id="KW-1185">Reference proteome</keyword>
<dbReference type="InterPro" id="IPR003960">
    <property type="entry name" value="ATPase_AAA_CS"/>
</dbReference>
<dbReference type="Gene3D" id="6.10.280.40">
    <property type="match status" value="1"/>
</dbReference>
<gene>
    <name evidence="11" type="ORF">CDL12_12021</name>
</gene>
<evidence type="ECO:0000256" key="5">
    <source>
        <dbReference type="ARBA" id="ARBA00022840"/>
    </source>
</evidence>
<evidence type="ECO:0000256" key="9">
    <source>
        <dbReference type="SAM" id="MobiDB-lite"/>
    </source>
</evidence>
<dbReference type="PROSITE" id="PS00674">
    <property type="entry name" value="AAA"/>
    <property type="match status" value="1"/>
</dbReference>
<dbReference type="FunFam" id="3.40.50.300:FF:001122">
    <property type="entry name" value="AAA-ATPase ASD, mitochondrial"/>
    <property type="match status" value="1"/>
</dbReference>
<keyword evidence="6" id="KW-0460">Magnesium</keyword>
<evidence type="ECO:0000256" key="4">
    <source>
        <dbReference type="ARBA" id="ARBA00022801"/>
    </source>
</evidence>
<feature type="region of interest" description="Disordered" evidence="9">
    <location>
        <begin position="310"/>
        <end position="341"/>
    </location>
</feature>
<dbReference type="GO" id="GO:0006950">
    <property type="term" value="P:response to stress"/>
    <property type="evidence" value="ECO:0007669"/>
    <property type="project" value="UniProtKB-ARBA"/>
</dbReference>
<evidence type="ECO:0000313" key="11">
    <source>
        <dbReference type="EMBL" id="PIN15336.1"/>
    </source>
</evidence>
<dbReference type="CDD" id="cd19510">
    <property type="entry name" value="RecA-like_BCS1"/>
    <property type="match status" value="1"/>
</dbReference>
<dbReference type="EMBL" id="NKXS01002100">
    <property type="protein sequence ID" value="PIN15336.1"/>
    <property type="molecule type" value="Genomic_DNA"/>
</dbReference>
<sequence>MAEMMTQVGSAIAGLMVAYAMFQNYFPYEFRGPIMRYAQKLVSFLYPYVHITFPEYQGDHGFERSKAFDAIQRYLNKNSTKQAKRLQANVVRDSEAIVLSMADHEEVADEYQGIKLWWSANQNISNRQTISFFPREDEKKYFKLTFHRRHRDIITVEYLKHVLDEGKAISVQERQRKLYTNNKSESMHWYRRSMWSHVAFEHPATFDTLAMDPDKKQEIVNDLINFSTSKDYYAKIGKAWKRGYLLFGPPGTGKSTMIAAMANLLKYDVYDLELTTVKDNTELRKLLIDTSSKSIIVIEDIDCSLDLTGQREKKKDKEEDDDKKKDEEKDPVEKMKKMEENKNSQVTLSGLLNFIDGLWSACGGERIIVFTTNYVEKLDPALIRRGRMDKHIELSYCSFEAFKVLAKNYMDIYSHDLFAEVGRLLEETNMTPADVAENLMPKSSGEEAKTCLMRLIKALEEAKEEARRKAEEEEKQKAEKLAKEEEAERNKLEKEKEKENGLQSSENGNQSSSNGVKENGEAIKVNDTEDANGVKA</sequence>
<evidence type="ECO:0000256" key="8">
    <source>
        <dbReference type="RuleBase" id="RU003651"/>
    </source>
</evidence>